<dbReference type="PANTHER" id="PTHR11748">
    <property type="entry name" value="D-LACTATE DEHYDROGENASE"/>
    <property type="match status" value="1"/>
</dbReference>
<keyword evidence="8" id="KW-1185">Reference proteome</keyword>
<evidence type="ECO:0000313" key="8">
    <source>
        <dbReference type="Proteomes" id="UP001597045"/>
    </source>
</evidence>
<keyword evidence="3" id="KW-0274">FAD</keyword>
<name>A0ABW3MI37_9PSEU</name>
<protein>
    <submittedName>
        <fullName evidence="7">FAD-linked oxidase C-terminal domain-containing protein</fullName>
    </submittedName>
</protein>
<evidence type="ECO:0000313" key="7">
    <source>
        <dbReference type="EMBL" id="MFD1049339.1"/>
    </source>
</evidence>
<feature type="region of interest" description="Disordered" evidence="5">
    <location>
        <begin position="38"/>
        <end position="63"/>
    </location>
</feature>
<feature type="domain" description="FAD-binding oxidoreductase/transferase type 4 C-terminal" evidence="6">
    <location>
        <begin position="1"/>
        <end position="47"/>
    </location>
</feature>
<dbReference type="Proteomes" id="UP001597045">
    <property type="component" value="Unassembled WGS sequence"/>
</dbReference>
<organism evidence="7 8">
    <name type="scientific">Kibdelosporangium lantanae</name>
    <dbReference type="NCBI Taxonomy" id="1497396"/>
    <lineage>
        <taxon>Bacteria</taxon>
        <taxon>Bacillati</taxon>
        <taxon>Actinomycetota</taxon>
        <taxon>Actinomycetes</taxon>
        <taxon>Pseudonocardiales</taxon>
        <taxon>Pseudonocardiaceae</taxon>
        <taxon>Kibdelosporangium</taxon>
    </lineage>
</organism>
<dbReference type="Pfam" id="PF02913">
    <property type="entry name" value="FAD-oxidase_C"/>
    <property type="match status" value="1"/>
</dbReference>
<dbReference type="InterPro" id="IPR016164">
    <property type="entry name" value="FAD-linked_Oxase-like_C"/>
</dbReference>
<dbReference type="EMBL" id="JBHTIS010002116">
    <property type="protein sequence ID" value="MFD1049339.1"/>
    <property type="molecule type" value="Genomic_DNA"/>
</dbReference>
<evidence type="ECO:0000259" key="6">
    <source>
        <dbReference type="Pfam" id="PF02913"/>
    </source>
</evidence>
<evidence type="ECO:0000256" key="5">
    <source>
        <dbReference type="SAM" id="MobiDB-lite"/>
    </source>
</evidence>
<evidence type="ECO:0000256" key="3">
    <source>
        <dbReference type="ARBA" id="ARBA00022827"/>
    </source>
</evidence>
<evidence type="ECO:0000256" key="1">
    <source>
        <dbReference type="ARBA" id="ARBA00001974"/>
    </source>
</evidence>
<keyword evidence="2" id="KW-0285">Flavoprotein</keyword>
<evidence type="ECO:0000256" key="4">
    <source>
        <dbReference type="ARBA" id="ARBA00023002"/>
    </source>
</evidence>
<evidence type="ECO:0000256" key="2">
    <source>
        <dbReference type="ARBA" id="ARBA00022630"/>
    </source>
</evidence>
<dbReference type="SUPFAM" id="SSF55103">
    <property type="entry name" value="FAD-linked oxidases, C-terminal domain"/>
    <property type="match status" value="1"/>
</dbReference>
<accession>A0ABW3MI37</accession>
<sequence length="63" mass="6809">GTITGEHGVGLLKREWLARELDEAALWAHHQVKQGLDPRGILNPGRVINSTSGGHADADRRSS</sequence>
<dbReference type="InterPro" id="IPR004113">
    <property type="entry name" value="FAD-bd_oxidored_4_C"/>
</dbReference>
<dbReference type="InterPro" id="IPR016171">
    <property type="entry name" value="Vanillyl_alc_oxidase_C-sub2"/>
</dbReference>
<comment type="cofactor">
    <cofactor evidence="1">
        <name>FAD</name>
        <dbReference type="ChEBI" id="CHEBI:57692"/>
    </cofactor>
</comment>
<reference evidence="8" key="1">
    <citation type="journal article" date="2019" name="Int. J. Syst. Evol. Microbiol.">
        <title>The Global Catalogue of Microorganisms (GCM) 10K type strain sequencing project: providing services to taxonomists for standard genome sequencing and annotation.</title>
        <authorList>
            <consortium name="The Broad Institute Genomics Platform"/>
            <consortium name="The Broad Institute Genome Sequencing Center for Infectious Disease"/>
            <person name="Wu L."/>
            <person name="Ma J."/>
        </authorList>
    </citation>
    <scope>NUCLEOTIDE SEQUENCE [LARGE SCALE GENOMIC DNA]</scope>
    <source>
        <strain evidence="8">JCM 31486</strain>
    </source>
</reference>
<dbReference type="Gene3D" id="1.10.45.10">
    <property type="entry name" value="Vanillyl-alcohol Oxidase, Chain A, domain 4"/>
    <property type="match status" value="1"/>
</dbReference>
<comment type="caution">
    <text evidence="7">The sequence shown here is derived from an EMBL/GenBank/DDBJ whole genome shotgun (WGS) entry which is preliminary data.</text>
</comment>
<feature type="non-terminal residue" evidence="7">
    <location>
        <position position="1"/>
    </location>
</feature>
<dbReference type="PANTHER" id="PTHR11748:SF111">
    <property type="entry name" value="D-LACTATE DEHYDROGENASE, MITOCHONDRIAL-RELATED"/>
    <property type="match status" value="1"/>
</dbReference>
<keyword evidence="4" id="KW-0560">Oxidoreductase</keyword>
<gene>
    <name evidence="7" type="ORF">ACFQ1S_29275</name>
</gene>
<proteinExistence type="predicted"/>